<dbReference type="STRING" id="1314781.A0A165F4I3"/>
<evidence type="ECO:0000313" key="3">
    <source>
        <dbReference type="Proteomes" id="UP000077266"/>
    </source>
</evidence>
<dbReference type="Proteomes" id="UP000077266">
    <property type="component" value="Unassembled WGS sequence"/>
</dbReference>
<dbReference type="EMBL" id="KV426101">
    <property type="protein sequence ID" value="KZV88372.1"/>
    <property type="molecule type" value="Genomic_DNA"/>
</dbReference>
<protein>
    <submittedName>
        <fullName evidence="2">Uncharacterized protein</fullName>
    </submittedName>
</protein>
<dbReference type="InterPro" id="IPR036322">
    <property type="entry name" value="WD40_repeat_dom_sf"/>
</dbReference>
<evidence type="ECO:0000313" key="2">
    <source>
        <dbReference type="EMBL" id="KZV88372.1"/>
    </source>
</evidence>
<gene>
    <name evidence="2" type="ORF">EXIGLDRAFT_839247</name>
</gene>
<feature type="compositionally biased region" description="Acidic residues" evidence="1">
    <location>
        <begin position="327"/>
        <end position="350"/>
    </location>
</feature>
<dbReference type="InterPro" id="IPR001680">
    <property type="entry name" value="WD40_rpt"/>
</dbReference>
<accession>A0A165F4I3</accession>
<dbReference type="InterPro" id="IPR015943">
    <property type="entry name" value="WD40/YVTN_repeat-like_dom_sf"/>
</dbReference>
<organism evidence="2 3">
    <name type="scientific">Exidia glandulosa HHB12029</name>
    <dbReference type="NCBI Taxonomy" id="1314781"/>
    <lineage>
        <taxon>Eukaryota</taxon>
        <taxon>Fungi</taxon>
        <taxon>Dikarya</taxon>
        <taxon>Basidiomycota</taxon>
        <taxon>Agaricomycotina</taxon>
        <taxon>Agaricomycetes</taxon>
        <taxon>Auriculariales</taxon>
        <taxon>Exidiaceae</taxon>
        <taxon>Exidia</taxon>
    </lineage>
</organism>
<feature type="region of interest" description="Disordered" evidence="1">
    <location>
        <begin position="310"/>
        <end position="350"/>
    </location>
</feature>
<reference evidence="2 3" key="1">
    <citation type="journal article" date="2016" name="Mol. Biol. Evol.">
        <title>Comparative Genomics of Early-Diverging Mushroom-Forming Fungi Provides Insights into the Origins of Lignocellulose Decay Capabilities.</title>
        <authorList>
            <person name="Nagy L.G."/>
            <person name="Riley R."/>
            <person name="Tritt A."/>
            <person name="Adam C."/>
            <person name="Daum C."/>
            <person name="Floudas D."/>
            <person name="Sun H."/>
            <person name="Yadav J.S."/>
            <person name="Pangilinan J."/>
            <person name="Larsson K.H."/>
            <person name="Matsuura K."/>
            <person name="Barry K."/>
            <person name="Labutti K."/>
            <person name="Kuo R."/>
            <person name="Ohm R.A."/>
            <person name="Bhattacharya S.S."/>
            <person name="Shirouzu T."/>
            <person name="Yoshinaga Y."/>
            <person name="Martin F.M."/>
            <person name="Grigoriev I.V."/>
            <person name="Hibbett D.S."/>
        </authorList>
    </citation>
    <scope>NUCLEOTIDE SEQUENCE [LARGE SCALE GENOMIC DNA]</scope>
    <source>
        <strain evidence="2 3">HHB12029</strain>
    </source>
</reference>
<dbReference type="InParanoid" id="A0A165F4I3"/>
<sequence>MLDKSFFELTVDHARGTFFVSDRDRIKSYSLSSTVKNHSRFNTGEEPLPVHTLDSRRSGPMAVIGSRLFHTGSSNIGVWDIDTLPTHGPEGMDIIGDELTADDLDTYRSEYDLEFSSGTEAHREITVADSARGYIESWAQHPSGRPSMICAWGGEWHHRAAYGCVTIDLETGQLAERWLGHGGKVHHVRTNSALPNYFVTSCGDGTSRLYDVRVPVPVFAPYTLDEHVFEAILLEVDGKPFIASAGAGTQSIRMWDVQGQKCLYELATGNNEVSAMAWDASNQTLFAATECQSLDRIGYHHNYRRYKPTPWEKQEQAATRRASGDMSVDEEDEEEEEYEDVDDDDDDDDYEERCWPKSAFRSEDYWGYSFDAGDHRLFRYTFKHDANIEIVPPYGDATMESGDFW</sequence>
<dbReference type="AlphaFoldDB" id="A0A165F4I3"/>
<dbReference type="SUPFAM" id="SSF50978">
    <property type="entry name" value="WD40 repeat-like"/>
    <property type="match status" value="1"/>
</dbReference>
<dbReference type="Gene3D" id="2.130.10.10">
    <property type="entry name" value="YVTN repeat-like/Quinoprotein amine dehydrogenase"/>
    <property type="match status" value="1"/>
</dbReference>
<keyword evidence="3" id="KW-1185">Reference proteome</keyword>
<name>A0A165F4I3_EXIGL</name>
<evidence type="ECO:0000256" key="1">
    <source>
        <dbReference type="SAM" id="MobiDB-lite"/>
    </source>
</evidence>
<dbReference type="OrthoDB" id="548949at2759"/>
<proteinExistence type="predicted"/>
<dbReference type="SMART" id="SM00320">
    <property type="entry name" value="WD40"/>
    <property type="match status" value="1"/>
</dbReference>